<dbReference type="SMART" id="SM00342">
    <property type="entry name" value="HTH_ARAC"/>
    <property type="match status" value="1"/>
</dbReference>
<dbReference type="Pfam" id="PF14525">
    <property type="entry name" value="AraC_binding_2"/>
    <property type="match status" value="1"/>
</dbReference>
<accession>A0ABS5TP65</accession>
<protein>
    <submittedName>
        <fullName evidence="5">AraC family transcriptional regulator</fullName>
    </submittedName>
</protein>
<dbReference type="Pfam" id="PF12833">
    <property type="entry name" value="HTH_18"/>
    <property type="match status" value="1"/>
</dbReference>
<sequence>MADSAGDPVRTSSVVTDRPEVAGQLIGQIFARTRLHLDAADQDFRFRVVRAQAGELACGVQQWGFTGRSVSEPLSSFTTVLVTGGSMCQQRPGLSDVPIGPGGVWRSDTEQATHATWSPHSTFATLHLPLAGIADAAGAPAQVRFLDNVPVDATAGRYWAQLMRTAYREAIASGSSLASPLIRAHLVRTLTTAALTVFPNTVMTGGHPHREGAVGPATLRRAVAHMHAHSDQPLTLTQIAEAAGISARALQSAFTRHHGCTPMGYLRRIRLERAHRELEAADPAHGDTVAGIARRWGFGNPGRFAAAYRQAYDVHPRATLIG</sequence>
<dbReference type="Proteomes" id="UP001197247">
    <property type="component" value="Unassembled WGS sequence"/>
</dbReference>
<evidence type="ECO:0000313" key="6">
    <source>
        <dbReference type="Proteomes" id="UP001197247"/>
    </source>
</evidence>
<dbReference type="PROSITE" id="PS01124">
    <property type="entry name" value="HTH_ARAC_FAMILY_2"/>
    <property type="match status" value="1"/>
</dbReference>
<reference evidence="5 6" key="1">
    <citation type="submission" date="2021-05" db="EMBL/GenBank/DDBJ databases">
        <title>Kineosporia and Streptomyces sp. nov. two new marine actinobacteria isolated from Coral.</title>
        <authorList>
            <person name="Buangrab K."/>
            <person name="Sutthacheep M."/>
            <person name="Yeemin T."/>
            <person name="Harunari E."/>
            <person name="Igarashi Y."/>
            <person name="Kanchanasin P."/>
            <person name="Tanasupawat S."/>
            <person name="Phongsopitanun W."/>
        </authorList>
    </citation>
    <scope>NUCLEOTIDE SEQUENCE [LARGE SCALE GENOMIC DNA]</scope>
    <source>
        <strain evidence="5 6">J2-2</strain>
    </source>
</reference>
<keyword evidence="2" id="KW-0238">DNA-binding</keyword>
<dbReference type="InterPro" id="IPR018060">
    <property type="entry name" value="HTH_AraC"/>
</dbReference>
<evidence type="ECO:0000259" key="4">
    <source>
        <dbReference type="PROSITE" id="PS01124"/>
    </source>
</evidence>
<organism evidence="5 6">
    <name type="scientific">Kineosporia corallincola</name>
    <dbReference type="NCBI Taxonomy" id="2835133"/>
    <lineage>
        <taxon>Bacteria</taxon>
        <taxon>Bacillati</taxon>
        <taxon>Actinomycetota</taxon>
        <taxon>Actinomycetes</taxon>
        <taxon>Kineosporiales</taxon>
        <taxon>Kineosporiaceae</taxon>
        <taxon>Kineosporia</taxon>
    </lineage>
</organism>
<name>A0ABS5TP65_9ACTN</name>
<keyword evidence="1" id="KW-0805">Transcription regulation</keyword>
<keyword evidence="3" id="KW-0804">Transcription</keyword>
<dbReference type="Gene3D" id="1.10.10.60">
    <property type="entry name" value="Homeodomain-like"/>
    <property type="match status" value="1"/>
</dbReference>
<dbReference type="RefSeq" id="WP_214159432.1">
    <property type="nucleotide sequence ID" value="NZ_JAHBAY010000014.1"/>
</dbReference>
<dbReference type="InterPro" id="IPR050204">
    <property type="entry name" value="AraC_XylS_family_regulators"/>
</dbReference>
<dbReference type="EMBL" id="JAHBAY010000014">
    <property type="protein sequence ID" value="MBT0772892.1"/>
    <property type="molecule type" value="Genomic_DNA"/>
</dbReference>
<evidence type="ECO:0000256" key="2">
    <source>
        <dbReference type="ARBA" id="ARBA00023125"/>
    </source>
</evidence>
<gene>
    <name evidence="5" type="ORF">KIH74_28375</name>
</gene>
<proteinExistence type="predicted"/>
<evidence type="ECO:0000256" key="1">
    <source>
        <dbReference type="ARBA" id="ARBA00023015"/>
    </source>
</evidence>
<evidence type="ECO:0000313" key="5">
    <source>
        <dbReference type="EMBL" id="MBT0772892.1"/>
    </source>
</evidence>
<evidence type="ECO:0000256" key="3">
    <source>
        <dbReference type="ARBA" id="ARBA00023163"/>
    </source>
</evidence>
<keyword evidence="6" id="KW-1185">Reference proteome</keyword>
<dbReference type="InterPro" id="IPR035418">
    <property type="entry name" value="AraC-bd_2"/>
</dbReference>
<dbReference type="InterPro" id="IPR009057">
    <property type="entry name" value="Homeodomain-like_sf"/>
</dbReference>
<feature type="domain" description="HTH araC/xylS-type" evidence="4">
    <location>
        <begin position="220"/>
        <end position="322"/>
    </location>
</feature>
<dbReference type="PANTHER" id="PTHR46796">
    <property type="entry name" value="HTH-TYPE TRANSCRIPTIONAL ACTIVATOR RHAS-RELATED"/>
    <property type="match status" value="1"/>
</dbReference>
<dbReference type="SUPFAM" id="SSF46689">
    <property type="entry name" value="Homeodomain-like"/>
    <property type="match status" value="2"/>
</dbReference>
<comment type="caution">
    <text evidence="5">The sequence shown here is derived from an EMBL/GenBank/DDBJ whole genome shotgun (WGS) entry which is preliminary data.</text>
</comment>